<feature type="domain" description="HTH araC/xylS-type" evidence="4">
    <location>
        <begin position="80"/>
        <end position="178"/>
    </location>
</feature>
<dbReference type="Pfam" id="PF12833">
    <property type="entry name" value="HTH_18"/>
    <property type="match status" value="1"/>
</dbReference>
<keyword evidence="2" id="KW-0238">DNA-binding</keyword>
<dbReference type="PANTHER" id="PTHR47894:SF1">
    <property type="entry name" value="HTH-TYPE TRANSCRIPTIONAL REGULATOR VQSM"/>
    <property type="match status" value="1"/>
</dbReference>
<dbReference type="InterPro" id="IPR018060">
    <property type="entry name" value="HTH_AraC"/>
</dbReference>
<proteinExistence type="predicted"/>
<name>A0A7C5R146_9PROT</name>
<dbReference type="Gene3D" id="1.10.10.60">
    <property type="entry name" value="Homeodomain-like"/>
    <property type="match status" value="1"/>
</dbReference>
<dbReference type="Proteomes" id="UP000885830">
    <property type="component" value="Unassembled WGS sequence"/>
</dbReference>
<feature type="non-terminal residue" evidence="5">
    <location>
        <position position="1"/>
    </location>
</feature>
<keyword evidence="3" id="KW-0804">Transcription</keyword>
<dbReference type="PRINTS" id="PR00032">
    <property type="entry name" value="HTHARAC"/>
</dbReference>
<keyword evidence="1" id="KW-0805">Transcription regulation</keyword>
<dbReference type="PANTHER" id="PTHR47894">
    <property type="entry name" value="HTH-TYPE TRANSCRIPTIONAL REGULATOR GADX"/>
    <property type="match status" value="1"/>
</dbReference>
<dbReference type="GO" id="GO:0003700">
    <property type="term" value="F:DNA-binding transcription factor activity"/>
    <property type="evidence" value="ECO:0007669"/>
    <property type="project" value="InterPro"/>
</dbReference>
<evidence type="ECO:0000259" key="4">
    <source>
        <dbReference type="PROSITE" id="PS01124"/>
    </source>
</evidence>
<dbReference type="EMBL" id="DRMJ01000394">
    <property type="protein sequence ID" value="HHL43464.1"/>
    <property type="molecule type" value="Genomic_DNA"/>
</dbReference>
<dbReference type="GO" id="GO:0000976">
    <property type="term" value="F:transcription cis-regulatory region binding"/>
    <property type="evidence" value="ECO:0007669"/>
    <property type="project" value="TreeGrafter"/>
</dbReference>
<protein>
    <submittedName>
        <fullName evidence="5">AraC family transcriptional regulator</fullName>
    </submittedName>
</protein>
<dbReference type="InterPro" id="IPR009057">
    <property type="entry name" value="Homeodomain-like_sf"/>
</dbReference>
<dbReference type="InterPro" id="IPR020449">
    <property type="entry name" value="Tscrpt_reg_AraC-type_HTH"/>
</dbReference>
<dbReference type="SMART" id="SM00342">
    <property type="entry name" value="HTH_ARAC"/>
    <property type="match status" value="1"/>
</dbReference>
<evidence type="ECO:0000256" key="1">
    <source>
        <dbReference type="ARBA" id="ARBA00023015"/>
    </source>
</evidence>
<sequence length="192" mass="21535">DGDIPVRSISFRHADPGNGGIFGQHYSCEVLFNQDHDAIELDKNIIDMPLPQADPQMLSTMCARLDKALASHYNAGPTRLMVVAAIRKAMGPKLPDFSSIAQDLGFTERSLRRMLNDEGESFRHILQDTRRNLCEEMMLEGNKSFSEIAAALGYSEQSAFNRAFRDWFGATPRIYARAINMLNTGFHQLTPL</sequence>
<reference evidence="5" key="1">
    <citation type="journal article" date="2020" name="mSystems">
        <title>Genome- and Community-Level Interaction Insights into Carbon Utilization and Element Cycling Functions of Hydrothermarchaeota in Hydrothermal Sediment.</title>
        <authorList>
            <person name="Zhou Z."/>
            <person name="Liu Y."/>
            <person name="Xu W."/>
            <person name="Pan J."/>
            <person name="Luo Z.H."/>
            <person name="Li M."/>
        </authorList>
    </citation>
    <scope>NUCLEOTIDE SEQUENCE [LARGE SCALE GENOMIC DNA]</scope>
    <source>
        <strain evidence="5">HyVt-485</strain>
    </source>
</reference>
<evidence type="ECO:0000256" key="3">
    <source>
        <dbReference type="ARBA" id="ARBA00023163"/>
    </source>
</evidence>
<comment type="caution">
    <text evidence="5">The sequence shown here is derived from an EMBL/GenBank/DDBJ whole genome shotgun (WGS) entry which is preliminary data.</text>
</comment>
<accession>A0A7C5R146</accession>
<gene>
    <name evidence="5" type="ORF">ENJ42_07600</name>
</gene>
<dbReference type="AlphaFoldDB" id="A0A7C5R146"/>
<dbReference type="GO" id="GO:0005829">
    <property type="term" value="C:cytosol"/>
    <property type="evidence" value="ECO:0007669"/>
    <property type="project" value="TreeGrafter"/>
</dbReference>
<organism evidence="5">
    <name type="scientific">Hellea balneolensis</name>
    <dbReference type="NCBI Taxonomy" id="287478"/>
    <lineage>
        <taxon>Bacteria</taxon>
        <taxon>Pseudomonadati</taxon>
        <taxon>Pseudomonadota</taxon>
        <taxon>Alphaproteobacteria</taxon>
        <taxon>Maricaulales</taxon>
        <taxon>Robiginitomaculaceae</taxon>
        <taxon>Hellea</taxon>
    </lineage>
</organism>
<dbReference type="SUPFAM" id="SSF46689">
    <property type="entry name" value="Homeodomain-like"/>
    <property type="match status" value="1"/>
</dbReference>
<evidence type="ECO:0000313" key="5">
    <source>
        <dbReference type="EMBL" id="HHL43464.1"/>
    </source>
</evidence>
<dbReference type="PROSITE" id="PS01124">
    <property type="entry name" value="HTH_ARAC_FAMILY_2"/>
    <property type="match status" value="1"/>
</dbReference>
<evidence type="ECO:0000256" key="2">
    <source>
        <dbReference type="ARBA" id="ARBA00023125"/>
    </source>
</evidence>